<evidence type="ECO:0000313" key="2">
    <source>
        <dbReference type="EMBL" id="SFV52973.1"/>
    </source>
</evidence>
<reference evidence="2" key="1">
    <citation type="submission" date="2016-10" db="EMBL/GenBank/DDBJ databases">
        <authorList>
            <person name="de Groot N.N."/>
        </authorList>
    </citation>
    <scope>NUCLEOTIDE SEQUENCE</scope>
</reference>
<gene>
    <name evidence="2" type="ORF">MNB_SM-6-358</name>
</gene>
<name>A0A1W1BHI1_9ZZZZ</name>
<dbReference type="Pfam" id="PF02120">
    <property type="entry name" value="Flg_hook"/>
    <property type="match status" value="1"/>
</dbReference>
<protein>
    <recommendedName>
        <fullName evidence="1">Flagellar hook-length control protein-like C-terminal domain-containing protein</fullName>
    </recommendedName>
</protein>
<proteinExistence type="predicted"/>
<organism evidence="2">
    <name type="scientific">hydrothermal vent metagenome</name>
    <dbReference type="NCBI Taxonomy" id="652676"/>
    <lineage>
        <taxon>unclassified sequences</taxon>
        <taxon>metagenomes</taxon>
        <taxon>ecological metagenomes</taxon>
    </lineage>
</organism>
<evidence type="ECO:0000259" key="1">
    <source>
        <dbReference type="Pfam" id="PF02120"/>
    </source>
</evidence>
<dbReference type="InterPro" id="IPR021136">
    <property type="entry name" value="Flagellar_hook_control-like_C"/>
</dbReference>
<feature type="domain" description="Flagellar hook-length control protein-like C-terminal" evidence="1">
    <location>
        <begin position="220"/>
        <end position="296"/>
    </location>
</feature>
<dbReference type="EMBL" id="FPHK01000005">
    <property type="protein sequence ID" value="SFV52973.1"/>
    <property type="molecule type" value="Genomic_DNA"/>
</dbReference>
<sequence>MIELKSTPNKTLNIFLKETNKALSKVLENISATELAQLGKAPKDLGELLSSFFKNGAATNSQQNQALLNLLKNNPTFQELSNVNTTLKSLLKSLSTMKEPLPQMQKLKTTLQLLTHDMQKMEAQELKNRVQNSGVFLESKLKNAPQLKEALTHDLKAQLLQVKEELQNANIPQKPLLMQHIDKLTLQIDYYQLLSHLSNASALYLPYSFEGFEEGSISIKKAKKEHYFCDIDLRLKKYGALHMRLGLFEKKQLRINIECEDEALRERIKTNLPELKKMLFSAGLHPQEITFLETNKTEYATEHNDINLGFEVKA</sequence>
<dbReference type="AlphaFoldDB" id="A0A1W1BHI1"/>
<accession>A0A1W1BHI1</accession>